<keyword evidence="3" id="KW-1185">Reference proteome</keyword>
<feature type="region of interest" description="Disordered" evidence="1">
    <location>
        <begin position="23"/>
        <end position="92"/>
    </location>
</feature>
<dbReference type="HOGENOM" id="CLU_2415269_0_0_1"/>
<protein>
    <submittedName>
        <fullName evidence="2">Protein CBG20600</fullName>
    </submittedName>
</protein>
<name>A8XY63_CAEBR</name>
<sequence>MRKAAAKKRPLADEEEGYRKIKAVKGARDGPTDSNNFHNLILLLVNTQDPGPRTQDPGPRTQDPGPRTQDPGPRTQDPGPRTQDPGPRKCLS</sequence>
<dbReference type="CTD" id="8577602"/>
<dbReference type="RefSeq" id="XP_002635607.1">
    <property type="nucleotide sequence ID" value="XM_002635561.1"/>
</dbReference>
<evidence type="ECO:0000313" key="2">
    <source>
        <dbReference type="EMBL" id="CAP37580.1"/>
    </source>
</evidence>
<gene>
    <name evidence="2" type="ORF">CBG20600</name>
    <name evidence="2" type="ORF">CBG_20600</name>
</gene>
<dbReference type="EMBL" id="HE601305">
    <property type="protein sequence ID" value="CAP37580.1"/>
    <property type="molecule type" value="Genomic_DNA"/>
</dbReference>
<dbReference type="KEGG" id="cbr:CBG_20600"/>
<accession>A8XY63</accession>
<dbReference type="Proteomes" id="UP000008549">
    <property type="component" value="Unassembled WGS sequence"/>
</dbReference>
<dbReference type="AlphaFoldDB" id="A8XY63"/>
<evidence type="ECO:0000313" key="3">
    <source>
        <dbReference type="Proteomes" id="UP000008549"/>
    </source>
</evidence>
<dbReference type="InParanoid" id="A8XY63"/>
<evidence type="ECO:0000256" key="1">
    <source>
        <dbReference type="SAM" id="MobiDB-lite"/>
    </source>
</evidence>
<dbReference type="GeneID" id="8577602"/>
<organism evidence="2 3">
    <name type="scientific">Caenorhabditis briggsae</name>
    <dbReference type="NCBI Taxonomy" id="6238"/>
    <lineage>
        <taxon>Eukaryota</taxon>
        <taxon>Metazoa</taxon>
        <taxon>Ecdysozoa</taxon>
        <taxon>Nematoda</taxon>
        <taxon>Chromadorea</taxon>
        <taxon>Rhabditida</taxon>
        <taxon>Rhabditina</taxon>
        <taxon>Rhabditomorpha</taxon>
        <taxon>Rhabditoidea</taxon>
        <taxon>Rhabditidae</taxon>
        <taxon>Peloderinae</taxon>
        <taxon>Caenorhabditis</taxon>
    </lineage>
</organism>
<reference evidence="2 3" key="2">
    <citation type="journal article" date="2011" name="PLoS Genet.">
        <title>Caenorhabditis briggsae recombinant inbred line genotypes reveal inter-strain incompatibility and the evolution of recombination.</title>
        <authorList>
            <person name="Ross J.A."/>
            <person name="Koboldt D.C."/>
            <person name="Staisch J.E."/>
            <person name="Chamberlin H.M."/>
            <person name="Gupta B.P."/>
            <person name="Miller R.D."/>
            <person name="Baird S.E."/>
            <person name="Haag E.S."/>
        </authorList>
    </citation>
    <scope>NUCLEOTIDE SEQUENCE [LARGE SCALE GENOMIC DNA]</scope>
    <source>
        <strain evidence="2 3">AF16</strain>
    </source>
</reference>
<reference evidence="2 3" key="1">
    <citation type="journal article" date="2003" name="PLoS Biol.">
        <title>The genome sequence of Caenorhabditis briggsae: a platform for comparative genomics.</title>
        <authorList>
            <person name="Stein L.D."/>
            <person name="Bao Z."/>
            <person name="Blasiar D."/>
            <person name="Blumenthal T."/>
            <person name="Brent M.R."/>
            <person name="Chen N."/>
            <person name="Chinwalla A."/>
            <person name="Clarke L."/>
            <person name="Clee C."/>
            <person name="Coghlan A."/>
            <person name="Coulson A."/>
            <person name="D'Eustachio P."/>
            <person name="Fitch D.H."/>
            <person name="Fulton L.A."/>
            <person name="Fulton R.E."/>
            <person name="Griffiths-Jones S."/>
            <person name="Harris T.W."/>
            <person name="Hillier L.W."/>
            <person name="Kamath R."/>
            <person name="Kuwabara P.E."/>
            <person name="Mardis E.R."/>
            <person name="Marra M.A."/>
            <person name="Miner T.L."/>
            <person name="Minx P."/>
            <person name="Mullikin J.C."/>
            <person name="Plumb R.W."/>
            <person name="Rogers J."/>
            <person name="Schein J.E."/>
            <person name="Sohrmann M."/>
            <person name="Spieth J."/>
            <person name="Stajich J.E."/>
            <person name="Wei C."/>
            <person name="Willey D."/>
            <person name="Wilson R.K."/>
            <person name="Durbin R."/>
            <person name="Waterston R.H."/>
        </authorList>
    </citation>
    <scope>NUCLEOTIDE SEQUENCE [LARGE SCALE GENOMIC DNA]</scope>
    <source>
        <strain evidence="2 3">AF16</strain>
    </source>
</reference>
<proteinExistence type="predicted"/>